<organism evidence="2 3">
    <name type="scientific">Favolaschia claudopus</name>
    <dbReference type="NCBI Taxonomy" id="2862362"/>
    <lineage>
        <taxon>Eukaryota</taxon>
        <taxon>Fungi</taxon>
        <taxon>Dikarya</taxon>
        <taxon>Basidiomycota</taxon>
        <taxon>Agaricomycotina</taxon>
        <taxon>Agaricomycetes</taxon>
        <taxon>Agaricomycetidae</taxon>
        <taxon>Agaricales</taxon>
        <taxon>Marasmiineae</taxon>
        <taxon>Mycenaceae</taxon>
        <taxon>Favolaschia</taxon>
    </lineage>
</organism>
<protein>
    <submittedName>
        <fullName evidence="2">Uncharacterized protein</fullName>
    </submittedName>
</protein>
<feature type="region of interest" description="Disordered" evidence="1">
    <location>
        <begin position="270"/>
        <end position="300"/>
    </location>
</feature>
<feature type="compositionally biased region" description="Pro residues" evidence="1">
    <location>
        <begin position="118"/>
        <end position="131"/>
    </location>
</feature>
<feature type="region of interest" description="Disordered" evidence="1">
    <location>
        <begin position="156"/>
        <end position="239"/>
    </location>
</feature>
<keyword evidence="3" id="KW-1185">Reference proteome</keyword>
<name>A0AAV9Z502_9AGAR</name>
<dbReference type="EMBL" id="JAWWNJ010000206">
    <property type="protein sequence ID" value="KAK6971695.1"/>
    <property type="molecule type" value="Genomic_DNA"/>
</dbReference>
<feature type="compositionally biased region" description="Polar residues" evidence="1">
    <location>
        <begin position="182"/>
        <end position="194"/>
    </location>
</feature>
<sequence>MEVWEDRYEAYTTASTRERGASLLEKAWRWCWEVRERRGQVARAPPYSSAISGGTGDPYSSPPPSSIAARSTFSISISISISVSTPIPAPSRSSTYHPHRDPPHPDPRIRIRIRTRLPPGPTWRRQPPPSRPDTTPTTKARSTAIAAAVHTHVHLTLTPPSSSSHDQPLPQLYPPPSIPSQESQTPSMLHTQHVTHYPPPAPPPDDSDERRRILNGHRQQIASQVHPHPDCTPRTPPLLTRSSASPRYVLALALHVLLLHHHSLDAEYATPAKPSPEAAPLTKTTSACNAGAPSHSPATR</sequence>
<evidence type="ECO:0000256" key="1">
    <source>
        <dbReference type="SAM" id="MobiDB-lite"/>
    </source>
</evidence>
<dbReference type="AlphaFoldDB" id="A0AAV9Z502"/>
<evidence type="ECO:0000313" key="3">
    <source>
        <dbReference type="Proteomes" id="UP001362999"/>
    </source>
</evidence>
<dbReference type="Proteomes" id="UP001362999">
    <property type="component" value="Unassembled WGS sequence"/>
</dbReference>
<reference evidence="2 3" key="1">
    <citation type="journal article" date="2024" name="J Genomics">
        <title>Draft genome sequencing and assembly of Favolaschia claudopus CIRM-BRFM 2984 isolated from oak limbs.</title>
        <authorList>
            <person name="Navarro D."/>
            <person name="Drula E."/>
            <person name="Chaduli D."/>
            <person name="Cazenave R."/>
            <person name="Ahrendt S."/>
            <person name="Wang J."/>
            <person name="Lipzen A."/>
            <person name="Daum C."/>
            <person name="Barry K."/>
            <person name="Grigoriev I.V."/>
            <person name="Favel A."/>
            <person name="Rosso M.N."/>
            <person name="Martin F."/>
        </authorList>
    </citation>
    <scope>NUCLEOTIDE SEQUENCE [LARGE SCALE GENOMIC DNA]</scope>
    <source>
        <strain evidence="2 3">CIRM-BRFM 2984</strain>
    </source>
</reference>
<accession>A0AAV9Z502</accession>
<gene>
    <name evidence="2" type="ORF">R3P38DRAFT_3297888</name>
</gene>
<feature type="compositionally biased region" description="Basic and acidic residues" evidence="1">
    <location>
        <begin position="98"/>
        <end position="109"/>
    </location>
</feature>
<comment type="caution">
    <text evidence="2">The sequence shown here is derived from an EMBL/GenBank/DDBJ whole genome shotgun (WGS) entry which is preliminary data.</text>
</comment>
<proteinExistence type="predicted"/>
<feature type="region of interest" description="Disordered" evidence="1">
    <location>
        <begin position="42"/>
        <end position="67"/>
    </location>
</feature>
<feature type="region of interest" description="Disordered" evidence="1">
    <location>
        <begin position="86"/>
        <end position="143"/>
    </location>
</feature>
<evidence type="ECO:0000313" key="2">
    <source>
        <dbReference type="EMBL" id="KAK6971695.1"/>
    </source>
</evidence>